<dbReference type="EMBL" id="JABWDY010010149">
    <property type="protein sequence ID" value="KAF5200890.1"/>
    <property type="molecule type" value="Genomic_DNA"/>
</dbReference>
<gene>
    <name evidence="1" type="ORF">FRX31_009523</name>
</gene>
<comment type="caution">
    <text evidence="1">The sequence shown here is derived from an EMBL/GenBank/DDBJ whole genome shotgun (WGS) entry which is preliminary data.</text>
</comment>
<name>A0A7J6WWE9_THATH</name>
<dbReference type="Proteomes" id="UP000554482">
    <property type="component" value="Unassembled WGS sequence"/>
</dbReference>
<dbReference type="AlphaFoldDB" id="A0A7J6WWE9"/>
<evidence type="ECO:0000313" key="2">
    <source>
        <dbReference type="Proteomes" id="UP000554482"/>
    </source>
</evidence>
<organism evidence="1 2">
    <name type="scientific">Thalictrum thalictroides</name>
    <name type="common">Rue-anemone</name>
    <name type="synonym">Anemone thalictroides</name>
    <dbReference type="NCBI Taxonomy" id="46969"/>
    <lineage>
        <taxon>Eukaryota</taxon>
        <taxon>Viridiplantae</taxon>
        <taxon>Streptophyta</taxon>
        <taxon>Embryophyta</taxon>
        <taxon>Tracheophyta</taxon>
        <taxon>Spermatophyta</taxon>
        <taxon>Magnoliopsida</taxon>
        <taxon>Ranunculales</taxon>
        <taxon>Ranunculaceae</taxon>
        <taxon>Thalictroideae</taxon>
        <taxon>Thalictrum</taxon>
    </lineage>
</organism>
<protein>
    <submittedName>
        <fullName evidence="1">Uncharacterized protein</fullName>
    </submittedName>
</protein>
<evidence type="ECO:0000313" key="1">
    <source>
        <dbReference type="EMBL" id="KAF5200890.1"/>
    </source>
</evidence>
<sequence length="82" mass="9060">MLCLGWPTQIWHKAFTRASIFILSNAVPQEDTYRQPSLIAWNPPPVNFVKFNTDGANNAHGSAIVLLDPGTPLSPVLLYQAQ</sequence>
<proteinExistence type="predicted"/>
<accession>A0A7J6WWE9</accession>
<keyword evidence="2" id="KW-1185">Reference proteome</keyword>
<reference evidence="1 2" key="1">
    <citation type="submission" date="2020-06" db="EMBL/GenBank/DDBJ databases">
        <title>Transcriptomic and genomic resources for Thalictrum thalictroides and T. hernandezii: Facilitating candidate gene discovery in an emerging model plant lineage.</title>
        <authorList>
            <person name="Arias T."/>
            <person name="Riano-Pachon D.M."/>
            <person name="Di Stilio V.S."/>
        </authorList>
    </citation>
    <scope>NUCLEOTIDE SEQUENCE [LARGE SCALE GENOMIC DNA]</scope>
    <source>
        <strain evidence="2">cv. WT478/WT964</strain>
        <tissue evidence="1">Leaves</tissue>
    </source>
</reference>